<keyword evidence="4" id="KW-1185">Reference proteome</keyword>
<dbReference type="InterPro" id="IPR002035">
    <property type="entry name" value="VWF_A"/>
</dbReference>
<dbReference type="EMBL" id="JALAZD010000001">
    <property type="protein sequence ID" value="MCI0125386.1"/>
    <property type="molecule type" value="Genomic_DNA"/>
</dbReference>
<evidence type="ECO:0000259" key="2">
    <source>
        <dbReference type="PROSITE" id="PS50234"/>
    </source>
</evidence>
<feature type="domain" description="VWFA" evidence="2">
    <location>
        <begin position="54"/>
        <end position="241"/>
    </location>
</feature>
<dbReference type="Gene3D" id="3.40.50.410">
    <property type="entry name" value="von Willebrand factor, type A domain"/>
    <property type="match status" value="1"/>
</dbReference>
<dbReference type="SMART" id="SM00327">
    <property type="entry name" value="VWA"/>
    <property type="match status" value="1"/>
</dbReference>
<reference evidence="3" key="1">
    <citation type="submission" date="2022-03" db="EMBL/GenBank/DDBJ databases">
        <title>The complete genome sequence of a Methyloterrigena soli.</title>
        <authorList>
            <person name="Zi Z."/>
        </authorList>
    </citation>
    <scope>NUCLEOTIDE SEQUENCE</scope>
    <source>
        <strain evidence="3">M48</strain>
    </source>
</reference>
<evidence type="ECO:0000313" key="4">
    <source>
        <dbReference type="Proteomes" id="UP001156140"/>
    </source>
</evidence>
<dbReference type="RefSeq" id="WP_281734628.1">
    <property type="nucleotide sequence ID" value="NZ_JAKETQ010000001.1"/>
</dbReference>
<sequence>MTVFINQTRRLTGAATWLLAPVCLALCIAFVLLAGPALAQAAATARPPPMVDKRIILLIDSSRSMTDEHYSWQLNGFADAFLSDESIEAIAEGKNSSIAMALVQFSSRVSVSLDWTIVDPSNIEAFAAKLRTIPRFRPDSTSIGLGLSKAGQMIEKTKIQAVQTIIIVSGDGPNNVGFPPYPISEEISSWLKTTIVGIALESAEEYELETYYRKFVARGPGNFVVWARSEEDLKNALVRVLTLNSN</sequence>
<name>A0AA41QIA0_9HYPH</name>
<dbReference type="SUPFAM" id="SSF53300">
    <property type="entry name" value="vWA-like"/>
    <property type="match status" value="1"/>
</dbReference>
<keyword evidence="1" id="KW-0732">Signal</keyword>
<gene>
    <name evidence="3" type="ORF">ML536_00945</name>
</gene>
<dbReference type="PROSITE" id="PS50234">
    <property type="entry name" value="VWFA"/>
    <property type="match status" value="1"/>
</dbReference>
<dbReference type="CDD" id="cd00198">
    <property type="entry name" value="vWFA"/>
    <property type="match status" value="1"/>
</dbReference>
<dbReference type="InterPro" id="IPR036465">
    <property type="entry name" value="vWFA_dom_sf"/>
</dbReference>
<dbReference type="Proteomes" id="UP001156140">
    <property type="component" value="Unassembled WGS sequence"/>
</dbReference>
<feature type="chain" id="PRO_5041418312" evidence="1">
    <location>
        <begin position="40"/>
        <end position="246"/>
    </location>
</feature>
<evidence type="ECO:0000313" key="3">
    <source>
        <dbReference type="EMBL" id="MCI0125386.1"/>
    </source>
</evidence>
<evidence type="ECO:0000256" key="1">
    <source>
        <dbReference type="SAM" id="SignalP"/>
    </source>
</evidence>
<dbReference type="InterPro" id="IPR010607">
    <property type="entry name" value="DUF1194"/>
</dbReference>
<organism evidence="3 4">
    <name type="scientific">Paradevosia shaoguanensis</name>
    <dbReference type="NCBI Taxonomy" id="1335043"/>
    <lineage>
        <taxon>Bacteria</taxon>
        <taxon>Pseudomonadati</taxon>
        <taxon>Pseudomonadota</taxon>
        <taxon>Alphaproteobacteria</taxon>
        <taxon>Hyphomicrobiales</taxon>
        <taxon>Devosiaceae</taxon>
        <taxon>Paradevosia</taxon>
    </lineage>
</organism>
<proteinExistence type="predicted"/>
<accession>A0AA41QIA0</accession>
<dbReference type="Pfam" id="PF06707">
    <property type="entry name" value="DUF1194"/>
    <property type="match status" value="1"/>
</dbReference>
<dbReference type="AlphaFoldDB" id="A0AA41QIA0"/>
<protein>
    <submittedName>
        <fullName evidence="3">DUF1194 domain-containing protein</fullName>
    </submittedName>
</protein>
<comment type="caution">
    <text evidence="3">The sequence shown here is derived from an EMBL/GenBank/DDBJ whole genome shotgun (WGS) entry which is preliminary data.</text>
</comment>
<feature type="signal peptide" evidence="1">
    <location>
        <begin position="1"/>
        <end position="39"/>
    </location>
</feature>